<dbReference type="Pfam" id="PF00440">
    <property type="entry name" value="TetR_N"/>
    <property type="match status" value="1"/>
</dbReference>
<dbReference type="SUPFAM" id="SSF46689">
    <property type="entry name" value="Homeodomain-like"/>
    <property type="match status" value="1"/>
</dbReference>
<dbReference type="PANTHER" id="PTHR30328">
    <property type="entry name" value="TRANSCRIPTIONAL REPRESSOR"/>
    <property type="match status" value="1"/>
</dbReference>
<comment type="caution">
    <text evidence="4">The sequence shown here is derived from an EMBL/GenBank/DDBJ whole genome shotgun (WGS) entry which is preliminary data.</text>
</comment>
<dbReference type="PROSITE" id="PS50977">
    <property type="entry name" value="HTH_TETR_2"/>
    <property type="match status" value="1"/>
</dbReference>
<dbReference type="Gene3D" id="1.10.10.60">
    <property type="entry name" value="Homeodomain-like"/>
    <property type="match status" value="1"/>
</dbReference>
<evidence type="ECO:0000256" key="2">
    <source>
        <dbReference type="PROSITE-ProRule" id="PRU00335"/>
    </source>
</evidence>
<evidence type="ECO:0000313" key="5">
    <source>
        <dbReference type="Proteomes" id="UP001549019"/>
    </source>
</evidence>
<dbReference type="EMBL" id="JBDZDV010000008">
    <property type="protein sequence ID" value="MET3112119.1"/>
    <property type="molecule type" value="Genomic_DNA"/>
</dbReference>
<protein>
    <submittedName>
        <fullName evidence="4">AcrR family transcriptional regulator</fullName>
    </submittedName>
</protein>
<keyword evidence="1 2" id="KW-0238">DNA-binding</keyword>
<dbReference type="InterPro" id="IPR036271">
    <property type="entry name" value="Tet_transcr_reg_TetR-rel_C_sf"/>
</dbReference>
<dbReference type="InterPro" id="IPR001647">
    <property type="entry name" value="HTH_TetR"/>
</dbReference>
<sequence length="205" mass="24648">MKEAFRKLDPARQAEILNAALNEFANYGYKDASTNRIVKDAGMSKGMLYYYFENKEDVYYTCTEYTLKKVQEELLDWDLPRQGFIERSAAIAERKHAYYEKHPEISMFLSHVYLEDTVPEKYRELQQKLVTEGYKAAYADIDYSYFREDIDHETLMKLIMWTFDGYSKYIEDDSTRSAGDFEKYFEEFEVYLDAMKKLYYKEEYQ</sequence>
<dbReference type="Proteomes" id="UP001549019">
    <property type="component" value="Unassembled WGS sequence"/>
</dbReference>
<dbReference type="InterPro" id="IPR050109">
    <property type="entry name" value="HTH-type_TetR-like_transc_reg"/>
</dbReference>
<dbReference type="SUPFAM" id="SSF48498">
    <property type="entry name" value="Tetracyclin repressor-like, C-terminal domain"/>
    <property type="match status" value="1"/>
</dbReference>
<evidence type="ECO:0000256" key="1">
    <source>
        <dbReference type="ARBA" id="ARBA00023125"/>
    </source>
</evidence>
<organism evidence="4 5">
    <name type="scientific">Salinicoccus halitifaciens</name>
    <dbReference type="NCBI Taxonomy" id="1073415"/>
    <lineage>
        <taxon>Bacteria</taxon>
        <taxon>Bacillati</taxon>
        <taxon>Bacillota</taxon>
        <taxon>Bacilli</taxon>
        <taxon>Bacillales</taxon>
        <taxon>Staphylococcaceae</taxon>
        <taxon>Salinicoccus</taxon>
    </lineage>
</organism>
<dbReference type="PRINTS" id="PR00455">
    <property type="entry name" value="HTHTETR"/>
</dbReference>
<dbReference type="RefSeq" id="WP_230822460.1">
    <property type="nucleotide sequence ID" value="NZ_JAJNCU010000008.1"/>
</dbReference>
<gene>
    <name evidence="4" type="ORF">ABHD89_002545</name>
</gene>
<reference evidence="4 5" key="1">
    <citation type="submission" date="2024-05" db="EMBL/GenBank/DDBJ databases">
        <title>Genomic Encyclopedia of Type Strains, Phase IV (KMG-IV): sequencing the most valuable type-strain genomes for metagenomic binning, comparative biology and taxonomic classification.</title>
        <authorList>
            <person name="Goeker M."/>
        </authorList>
    </citation>
    <scope>NUCLEOTIDE SEQUENCE [LARGE SCALE GENOMIC DNA]</scope>
    <source>
        <strain evidence="4 5">DSM 25286</strain>
    </source>
</reference>
<keyword evidence="5" id="KW-1185">Reference proteome</keyword>
<evidence type="ECO:0000313" key="4">
    <source>
        <dbReference type="EMBL" id="MET3112119.1"/>
    </source>
</evidence>
<accession>A0ABV2ECG5</accession>
<dbReference type="Gene3D" id="1.10.357.10">
    <property type="entry name" value="Tetracycline Repressor, domain 2"/>
    <property type="match status" value="1"/>
</dbReference>
<feature type="domain" description="HTH tetR-type" evidence="3">
    <location>
        <begin position="10"/>
        <end position="70"/>
    </location>
</feature>
<feature type="DNA-binding region" description="H-T-H motif" evidence="2">
    <location>
        <begin position="33"/>
        <end position="52"/>
    </location>
</feature>
<name>A0ABV2ECG5_9STAP</name>
<dbReference type="InterPro" id="IPR009057">
    <property type="entry name" value="Homeodomain-like_sf"/>
</dbReference>
<evidence type="ECO:0000259" key="3">
    <source>
        <dbReference type="PROSITE" id="PS50977"/>
    </source>
</evidence>
<proteinExistence type="predicted"/>
<dbReference type="PANTHER" id="PTHR30328:SF54">
    <property type="entry name" value="HTH-TYPE TRANSCRIPTIONAL REPRESSOR SCO4008"/>
    <property type="match status" value="1"/>
</dbReference>